<proteinExistence type="predicted"/>
<dbReference type="Proteomes" id="UP001500390">
    <property type="component" value="Unassembled WGS sequence"/>
</dbReference>
<dbReference type="RefSeq" id="WP_159899386.1">
    <property type="nucleotide sequence ID" value="NZ_BAABFX010000008.1"/>
</dbReference>
<keyword evidence="2" id="KW-1185">Reference proteome</keyword>
<gene>
    <name evidence="1" type="ORF">GCM10023153_01730</name>
</gene>
<name>A0ABP8JA99_9MICO</name>
<organism evidence="1 2">
    <name type="scientific">Ornithinibacter aureus</name>
    <dbReference type="NCBI Taxonomy" id="622664"/>
    <lineage>
        <taxon>Bacteria</taxon>
        <taxon>Bacillati</taxon>
        <taxon>Actinomycetota</taxon>
        <taxon>Actinomycetes</taxon>
        <taxon>Micrococcales</taxon>
        <taxon>Intrasporangiaceae</taxon>
        <taxon>Ornithinibacter</taxon>
    </lineage>
</organism>
<accession>A0ABP8JA99</accession>
<evidence type="ECO:0000313" key="1">
    <source>
        <dbReference type="EMBL" id="GAA4387388.1"/>
    </source>
</evidence>
<comment type="caution">
    <text evidence="1">The sequence shown here is derived from an EMBL/GenBank/DDBJ whole genome shotgun (WGS) entry which is preliminary data.</text>
</comment>
<protein>
    <submittedName>
        <fullName evidence="1">Uncharacterized protein</fullName>
    </submittedName>
</protein>
<dbReference type="EMBL" id="BAABFX010000008">
    <property type="protein sequence ID" value="GAA4387388.1"/>
    <property type="molecule type" value="Genomic_DNA"/>
</dbReference>
<sequence length="166" mass="17177">MPIRVSARTLALRIVARVRLSLALAVLAGLAAFLTAGCASAVSGRVGVALDDRGQPVLVVISCDRVLDEVIVTDATGEIGRWATDLTTSGLTTLDPAAPTPLWRGAGISWPQRGEVSVDAASTTTELDGSGVVVAPRWLTQLSAGHVLVGDSGETVPRDQFESTCD</sequence>
<reference evidence="2" key="1">
    <citation type="journal article" date="2019" name="Int. J. Syst. Evol. Microbiol.">
        <title>The Global Catalogue of Microorganisms (GCM) 10K type strain sequencing project: providing services to taxonomists for standard genome sequencing and annotation.</title>
        <authorList>
            <consortium name="The Broad Institute Genomics Platform"/>
            <consortium name="The Broad Institute Genome Sequencing Center for Infectious Disease"/>
            <person name="Wu L."/>
            <person name="Ma J."/>
        </authorList>
    </citation>
    <scope>NUCLEOTIDE SEQUENCE [LARGE SCALE GENOMIC DNA]</scope>
    <source>
        <strain evidence="2">JCM 17738</strain>
    </source>
</reference>
<evidence type="ECO:0000313" key="2">
    <source>
        <dbReference type="Proteomes" id="UP001500390"/>
    </source>
</evidence>